<evidence type="ECO:0000256" key="9">
    <source>
        <dbReference type="PROSITE-ProRule" id="PRU00267"/>
    </source>
</evidence>
<dbReference type="InterPro" id="IPR013558">
    <property type="entry name" value="CTNNB1-bd_N"/>
</dbReference>
<dbReference type="GO" id="GO:0071664">
    <property type="term" value="C:catenin-TCF7L2 complex"/>
    <property type="evidence" value="ECO:0007669"/>
    <property type="project" value="TreeGrafter"/>
</dbReference>
<dbReference type="SUPFAM" id="SSF47095">
    <property type="entry name" value="HMG-box"/>
    <property type="match status" value="1"/>
</dbReference>
<dbReference type="PANTHER" id="PTHR10373:SF32">
    <property type="entry name" value="TRANSCRIPTION FACTOR 7-LIKE 2"/>
    <property type="match status" value="1"/>
</dbReference>
<reference evidence="11" key="2">
    <citation type="submission" date="2025-08" db="UniProtKB">
        <authorList>
            <consortium name="Ensembl"/>
        </authorList>
    </citation>
    <scope>IDENTIFICATION</scope>
</reference>
<dbReference type="InterPro" id="IPR036910">
    <property type="entry name" value="HMG_box_dom_sf"/>
</dbReference>
<feature type="DNA-binding region" description="HMG box" evidence="9">
    <location>
        <begin position="122"/>
        <end position="190"/>
    </location>
</feature>
<evidence type="ECO:0000259" key="10">
    <source>
        <dbReference type="PROSITE" id="PS50118"/>
    </source>
</evidence>
<dbReference type="GO" id="GO:0000981">
    <property type="term" value="F:DNA-binding transcription factor activity, RNA polymerase II-specific"/>
    <property type="evidence" value="ECO:0007669"/>
    <property type="project" value="TreeGrafter"/>
</dbReference>
<evidence type="ECO:0000256" key="2">
    <source>
        <dbReference type="ARBA" id="ARBA00006569"/>
    </source>
</evidence>
<dbReference type="PANTHER" id="PTHR10373">
    <property type="entry name" value="TRANSCRIPTION FACTOR 7 FAMILY MEMBER"/>
    <property type="match status" value="1"/>
</dbReference>
<feature type="domain" description="HMG box" evidence="10">
    <location>
        <begin position="122"/>
        <end position="190"/>
    </location>
</feature>
<keyword evidence="5 9" id="KW-0238">DNA-binding</keyword>
<dbReference type="Bgee" id="ENSACLG00000011476">
    <property type="expression patterns" value="Expressed in anal fin and 7 other cell types or tissues"/>
</dbReference>
<keyword evidence="12" id="KW-1185">Reference proteome</keyword>
<evidence type="ECO:0000256" key="1">
    <source>
        <dbReference type="ARBA" id="ARBA00004123"/>
    </source>
</evidence>
<keyword evidence="6" id="KW-0010">Activator</keyword>
<protein>
    <submittedName>
        <fullName evidence="11">Transcription factor 7 like 1a</fullName>
    </submittedName>
</protein>
<dbReference type="Pfam" id="PF08347">
    <property type="entry name" value="CTNNB1_binding"/>
    <property type="match status" value="1"/>
</dbReference>
<keyword evidence="7" id="KW-0804">Transcription</keyword>
<evidence type="ECO:0000256" key="3">
    <source>
        <dbReference type="ARBA" id="ARBA00022687"/>
    </source>
</evidence>
<evidence type="ECO:0000256" key="5">
    <source>
        <dbReference type="ARBA" id="ARBA00023125"/>
    </source>
</evidence>
<evidence type="ECO:0000256" key="7">
    <source>
        <dbReference type="ARBA" id="ARBA00023163"/>
    </source>
</evidence>
<accession>A0A3P8PKT0</accession>
<dbReference type="Ensembl" id="ENSACLT00000018046.2">
    <property type="protein sequence ID" value="ENSACLP00000017625.2"/>
    <property type="gene ID" value="ENSACLG00000038149.1"/>
</dbReference>
<dbReference type="Gene3D" id="1.10.30.10">
    <property type="entry name" value="High mobility group box domain"/>
    <property type="match status" value="1"/>
</dbReference>
<dbReference type="Pfam" id="PF00505">
    <property type="entry name" value="HMG_box"/>
    <property type="match status" value="1"/>
</dbReference>
<name>A0A3P8PKT0_ASTCA</name>
<dbReference type="Proteomes" id="UP000265100">
    <property type="component" value="Chromosome 7"/>
</dbReference>
<evidence type="ECO:0000256" key="8">
    <source>
        <dbReference type="ARBA" id="ARBA00023242"/>
    </source>
</evidence>
<evidence type="ECO:0000256" key="6">
    <source>
        <dbReference type="ARBA" id="ARBA00023159"/>
    </source>
</evidence>
<keyword evidence="3" id="KW-0879">Wnt signaling pathway</keyword>
<evidence type="ECO:0000313" key="11">
    <source>
        <dbReference type="Ensembl" id="ENSACLP00000017625.2"/>
    </source>
</evidence>
<dbReference type="GO" id="GO:0060070">
    <property type="term" value="P:canonical Wnt signaling pathway"/>
    <property type="evidence" value="ECO:0007669"/>
    <property type="project" value="TreeGrafter"/>
</dbReference>
<organism evidence="11 12">
    <name type="scientific">Astatotilapia calliptera</name>
    <name type="common">Eastern happy</name>
    <name type="synonym">Chromis callipterus</name>
    <dbReference type="NCBI Taxonomy" id="8154"/>
    <lineage>
        <taxon>Eukaryota</taxon>
        <taxon>Metazoa</taxon>
        <taxon>Chordata</taxon>
        <taxon>Craniata</taxon>
        <taxon>Vertebrata</taxon>
        <taxon>Euteleostomi</taxon>
        <taxon>Actinopterygii</taxon>
        <taxon>Neopterygii</taxon>
        <taxon>Teleostei</taxon>
        <taxon>Neoteleostei</taxon>
        <taxon>Acanthomorphata</taxon>
        <taxon>Ovalentaria</taxon>
        <taxon>Cichlomorphae</taxon>
        <taxon>Cichliformes</taxon>
        <taxon>Cichlidae</taxon>
        <taxon>African cichlids</taxon>
        <taxon>Pseudocrenilabrinae</taxon>
        <taxon>Haplochromini</taxon>
        <taxon>Astatotilapia</taxon>
    </lineage>
</organism>
<dbReference type="InterPro" id="IPR009071">
    <property type="entry name" value="HMG_box_dom"/>
</dbReference>
<comment type="subcellular location">
    <subcellularLocation>
        <location evidence="1">Nucleus</location>
    </subcellularLocation>
</comment>
<proteinExistence type="inferred from homology"/>
<dbReference type="AlphaFoldDB" id="A0A3P8PKT0"/>
<dbReference type="GeneTree" id="ENSGT00940000157038"/>
<sequence>ISVPIVQHPHVSHLHPLLSYSPEAFSPPRTSPAGVSRSPHASCYPVSPGAMPQIPHPLGWLLVSSSFSPRLVPTPQLSVPHPAIVRTRVKQELRSPVSRLCPHRKATPETKREGDEDKKLHIKKPLNAFMLYMREERPKVVAMCKVKESSSINQILGQRWHSLTKDEQAKYYELARQERLLHSKLYPGWSARDNYVSMKVA</sequence>
<dbReference type="PROSITE" id="PS50118">
    <property type="entry name" value="HMG_BOX_2"/>
    <property type="match status" value="1"/>
</dbReference>
<evidence type="ECO:0000256" key="4">
    <source>
        <dbReference type="ARBA" id="ARBA00023015"/>
    </source>
</evidence>
<reference evidence="11" key="1">
    <citation type="submission" date="2018-05" db="EMBL/GenBank/DDBJ databases">
        <authorList>
            <person name="Datahose"/>
        </authorList>
    </citation>
    <scope>NUCLEOTIDE SEQUENCE</scope>
</reference>
<comment type="similarity">
    <text evidence="2">Belongs to the TCF/LEF family.</text>
</comment>
<dbReference type="SMART" id="SM00398">
    <property type="entry name" value="HMG"/>
    <property type="match status" value="1"/>
</dbReference>
<dbReference type="GO" id="GO:0000978">
    <property type="term" value="F:RNA polymerase II cis-regulatory region sequence-specific DNA binding"/>
    <property type="evidence" value="ECO:0007669"/>
    <property type="project" value="TreeGrafter"/>
</dbReference>
<dbReference type="FunFam" id="1.10.30.10:FF:000001">
    <property type="entry name" value="transcription factor 7 isoform X2"/>
    <property type="match status" value="1"/>
</dbReference>
<keyword evidence="8 9" id="KW-0539">Nucleus</keyword>
<dbReference type="CDD" id="cd21996">
    <property type="entry name" value="HMG-box_TCF7-like"/>
    <property type="match status" value="1"/>
</dbReference>
<reference evidence="11" key="3">
    <citation type="submission" date="2025-09" db="UniProtKB">
        <authorList>
            <consortium name="Ensembl"/>
        </authorList>
    </citation>
    <scope>IDENTIFICATION</scope>
</reference>
<dbReference type="GO" id="GO:1990907">
    <property type="term" value="C:beta-catenin-TCF complex"/>
    <property type="evidence" value="ECO:0007669"/>
    <property type="project" value="TreeGrafter"/>
</dbReference>
<dbReference type="GO" id="GO:0000785">
    <property type="term" value="C:chromatin"/>
    <property type="evidence" value="ECO:0007669"/>
    <property type="project" value="TreeGrafter"/>
</dbReference>
<evidence type="ECO:0000313" key="12">
    <source>
        <dbReference type="Proteomes" id="UP000265100"/>
    </source>
</evidence>
<keyword evidence="4" id="KW-0805">Transcription regulation</keyword>
<dbReference type="InterPro" id="IPR024940">
    <property type="entry name" value="TCF/LEF"/>
</dbReference>